<proteinExistence type="predicted"/>
<evidence type="ECO:0000256" key="1">
    <source>
        <dbReference type="SAM" id="MobiDB-lite"/>
    </source>
</evidence>
<feature type="compositionally biased region" description="Basic and acidic residues" evidence="1">
    <location>
        <begin position="221"/>
        <end position="254"/>
    </location>
</feature>
<name>A0ABP1BQJ1_9BRYO</name>
<evidence type="ECO:0000313" key="2">
    <source>
        <dbReference type="EMBL" id="CAK9877949.1"/>
    </source>
</evidence>
<dbReference type="Proteomes" id="UP001497522">
    <property type="component" value="Chromosome 6"/>
</dbReference>
<organism evidence="2 3">
    <name type="scientific">Sphagnum jensenii</name>
    <dbReference type="NCBI Taxonomy" id="128206"/>
    <lineage>
        <taxon>Eukaryota</taxon>
        <taxon>Viridiplantae</taxon>
        <taxon>Streptophyta</taxon>
        <taxon>Embryophyta</taxon>
        <taxon>Bryophyta</taxon>
        <taxon>Sphagnophytina</taxon>
        <taxon>Sphagnopsida</taxon>
        <taxon>Sphagnales</taxon>
        <taxon>Sphagnaceae</taxon>
        <taxon>Sphagnum</taxon>
    </lineage>
</organism>
<feature type="compositionally biased region" description="Basic and acidic residues" evidence="1">
    <location>
        <begin position="262"/>
        <end position="279"/>
    </location>
</feature>
<reference evidence="2" key="1">
    <citation type="submission" date="2024-03" db="EMBL/GenBank/DDBJ databases">
        <authorList>
            <consortium name="ELIXIR-Norway"/>
            <consortium name="Elixir Norway"/>
        </authorList>
    </citation>
    <scope>NUCLEOTIDE SEQUENCE</scope>
</reference>
<evidence type="ECO:0000313" key="3">
    <source>
        <dbReference type="Proteomes" id="UP001497522"/>
    </source>
</evidence>
<gene>
    <name evidence="2" type="ORF">CSSPJE1EN2_LOCUS19774</name>
</gene>
<feature type="compositionally biased region" description="Basic and acidic residues" evidence="1">
    <location>
        <begin position="287"/>
        <end position="300"/>
    </location>
</feature>
<sequence length="373" mass="40842">MPLKHMRELDEELLACRDVLKGYDGQLQAMLIWYSSKGTELEDKDFAVLNFDQWQELWIDANIPSGTLDSAEIVKSMWQKMVVVNQMLGAYQLAAPGFYAALIHLTAALYGGCGSSPDLSSLSEMLVHLIVDLLTPNFGVLLAPKLKELQTAEIPESIAVFLEFTDTTEKAISIHKIPEVFPEPTPVYPEGYVPAGQQPLVPPPEQTPQIPNPKDTIAAKGKSDAKGSKDAKGKDGGGGKKVEAGKMTDAKGKDASAGAKDGATKKEDVKSELKLETKKGGKKKGDKKGEEEPVETEDRGVQADVPEEVRNLLPYFKKWKILGPHWDPGEGAACMIYALQTSTVIQEFKPVETDRLTFGLIELKRVRGLKFCC</sequence>
<protein>
    <submittedName>
        <fullName evidence="2">Uncharacterized protein</fullName>
    </submittedName>
</protein>
<keyword evidence="3" id="KW-1185">Reference proteome</keyword>
<dbReference type="EMBL" id="OZ023707">
    <property type="protein sequence ID" value="CAK9877949.1"/>
    <property type="molecule type" value="Genomic_DNA"/>
</dbReference>
<accession>A0ABP1BQJ1</accession>
<feature type="region of interest" description="Disordered" evidence="1">
    <location>
        <begin position="188"/>
        <end position="300"/>
    </location>
</feature>